<feature type="compositionally biased region" description="Polar residues" evidence="2">
    <location>
        <begin position="47"/>
        <end position="61"/>
    </location>
</feature>
<feature type="compositionally biased region" description="Polar residues" evidence="2">
    <location>
        <begin position="486"/>
        <end position="495"/>
    </location>
</feature>
<dbReference type="PROSITE" id="PS51783">
    <property type="entry name" value="PH_BEACH"/>
    <property type="match status" value="1"/>
</dbReference>
<dbReference type="EMBL" id="JAODAN010000003">
    <property type="protein sequence ID" value="KAK1925665.1"/>
    <property type="molecule type" value="Genomic_DNA"/>
</dbReference>
<name>A0AAD9FSY9_PAPLA</name>
<dbReference type="InterPro" id="IPR031570">
    <property type="entry name" value="NBEA/BDCP_DUF4704"/>
</dbReference>
<dbReference type="PANTHER" id="PTHR46108:SF4">
    <property type="entry name" value="BLUE CHEESE"/>
    <property type="match status" value="1"/>
</dbReference>
<dbReference type="PANTHER" id="PTHR46108">
    <property type="entry name" value="BLUE CHEESE"/>
    <property type="match status" value="1"/>
</dbReference>
<organism evidence="4 5">
    <name type="scientific">Papiliotrema laurentii</name>
    <name type="common">Cryptococcus laurentii</name>
    <dbReference type="NCBI Taxonomy" id="5418"/>
    <lineage>
        <taxon>Eukaryota</taxon>
        <taxon>Fungi</taxon>
        <taxon>Dikarya</taxon>
        <taxon>Basidiomycota</taxon>
        <taxon>Agaricomycotina</taxon>
        <taxon>Tremellomycetes</taxon>
        <taxon>Tremellales</taxon>
        <taxon>Rhynchogastremaceae</taxon>
        <taxon>Papiliotrema</taxon>
    </lineage>
</organism>
<protein>
    <recommendedName>
        <fullName evidence="3">BEACH-type PH domain-containing protein</fullName>
    </recommendedName>
</protein>
<evidence type="ECO:0000256" key="1">
    <source>
        <dbReference type="ARBA" id="ARBA00022574"/>
    </source>
</evidence>
<sequence>MFKLLKDLTRPPEPLSPRPSSSESVPQLYTPRQSHTRGRSPGPNGTPLVSSPGLTAASATVPSPLPVPEDQAEREVEEVDGYAKIVVMLLHKLQEQGDVMYYVEVGHLYNVEILAHKQTLSQLNGVPLTKHSTGSFRRHRGFEVLRKVFEHGLAWKEGKDIGAEDRQVEEVQRMEGVRIGLETLGWALRDRENRRAFEAEGGYLTLLPALHGLAPKPASLPSLAKEPVQEPSSSRLPPPESQVNGVAPDPAILAHLLAHIFNDNYTILSLVSAGQSYKESELRDKLSDLSIRRGTALPLLWDYLLGAESHPQNARCKGKERECGPGCGHRNLASGEQETASNAALLQLTFSILSCATHSSSANLFAIRTNLPDLTSFLMTRLYGYPPRRKYEVTFPARDDWCDDLPEDDSGHGRDPPWTAPSDELRAVYFSLLRRLMEGGVDQHVVWRLYSLAKISANALNGQQTAQSSATLTPIRGITESPGLDNGSSTGTGSRDQSKKKRPRPSLHISTTLKAPEDERLHPEILDLIRHSMKARWPSVFVVRGGMGGNDGGLELGDMGRAWPVAQKGFTFSCWIHVSKLNRPITLLHASQAAQTQPLFRIRILENSQIAILSTIARSPAPVTAPADTEPTRTEEDELICAAPDALVPHHQWIHFAVGCRKPKGAELAEMRIFVNGFRVGAMRVPYPVPVPLPPVTAATNVLVNPATPAEAIRLSVARDWSGEGGKEKTSVGKEEENEWMLARALLVEEAVPEDVVLLMHHLGPRYTGNFQEALGKFLTYEGATSINVYLSALAQGASDKRMYTSPVNSILVRAIRQGPVFPEENILLSLSAKDMVSPDDKPDICVNGAIPHPFRAKQVRNGTVKLVGDIEPYSIKAMDESVSSVGGGTVVLKMIDLSSSSEELAKTLGLLRDMIKDSWTASEEMERIRGFEMLAAILRPKMSTMVDVTCTKIILSMLGINMDKPATAIVHNSAAYRALALEFELWSHASLGVVTLYLQHFEYLLSTSKHARYNVLRTFQKAAMVRKMLYALRSGYFEPEVVPVVVDTLKLALLARWSGEDAIKPVFSYLVSALCQGSGSFAAILPTEPPPSQAPAALILQMIADLAGQPARLVKLNKSLALHRLLVIFISSNSAFYVIVPCLEILERCLSTPGMDSFQRSFEAEGGFALLARTLGSCWRDDIQDCVFRMMLGLQKDKKDKDKDTLACSSLVSTVLSALDFLLQSAGEDETRPMVGRTQSGTVTTMRSVAMTPLVIKTDLPSDGEGTMSRLESLLRKMTSTYLESQAFKRCMTGRKVEQMLPALTDFAAVSASSSRTELAKAQRSAASEWLQALQTHAKISSTLITQIKLIVEQLRSAPASSKLSSSSFAMSPTSPRPNTAYFGSSLGNRLGTTPPASPGLGTSLGGFPRRRPSTDAGSFPGLGLRRMSTIEKRTPLKRVLTGESILEGGRDKNAAWKLIIIQTDAQSHSKMTLERKEHWQKISEVDWPRLASSLRAENGLWPDDFGTVTWKLDGSEGPLRMRNRLERMNAAPELGAQRTRSKLRDAIPSVDELSSAVSRMNAAPWEDPFALALGSAAPIEEEDSPLAPQQSAHASHGAPAGETEDRADDESFVEVEENKDDKMRRIAKTLQAGDVVEEAHNIVRIVGVDACPGLLILGKKNLYLVDGLVQTAGGEVIDAKDAPRDVLSVPGTLAELSPDEQESHRW</sequence>
<dbReference type="InterPro" id="IPR023362">
    <property type="entry name" value="PH-BEACH_dom"/>
</dbReference>
<dbReference type="Proteomes" id="UP001182556">
    <property type="component" value="Unassembled WGS sequence"/>
</dbReference>
<feature type="compositionally biased region" description="Low complexity" evidence="2">
    <location>
        <begin position="1365"/>
        <end position="1375"/>
    </location>
</feature>
<feature type="compositionally biased region" description="Basic and acidic residues" evidence="2">
    <location>
        <begin position="1"/>
        <end position="10"/>
    </location>
</feature>
<evidence type="ECO:0000313" key="5">
    <source>
        <dbReference type="Proteomes" id="UP001182556"/>
    </source>
</evidence>
<feature type="region of interest" description="Disordered" evidence="2">
    <location>
        <begin position="1582"/>
        <end position="1620"/>
    </location>
</feature>
<keyword evidence="1" id="KW-0853">WD repeat</keyword>
<gene>
    <name evidence="4" type="ORF">DB88DRAFT_523797</name>
</gene>
<feature type="region of interest" description="Disordered" evidence="2">
    <location>
        <begin position="1"/>
        <end position="74"/>
    </location>
</feature>
<feature type="compositionally biased region" description="Polar residues" evidence="2">
    <location>
        <begin position="1383"/>
        <end position="1393"/>
    </location>
</feature>
<feature type="region of interest" description="Disordered" evidence="2">
    <location>
        <begin position="476"/>
        <end position="514"/>
    </location>
</feature>
<evidence type="ECO:0000259" key="3">
    <source>
        <dbReference type="PROSITE" id="PS51783"/>
    </source>
</evidence>
<proteinExistence type="predicted"/>
<accession>A0AAD9FSY9</accession>
<evidence type="ECO:0000313" key="4">
    <source>
        <dbReference type="EMBL" id="KAK1925665.1"/>
    </source>
</evidence>
<feature type="region of interest" description="Disordered" evidence="2">
    <location>
        <begin position="218"/>
        <end position="244"/>
    </location>
</feature>
<keyword evidence="5" id="KW-1185">Reference proteome</keyword>
<comment type="caution">
    <text evidence="4">The sequence shown here is derived from an EMBL/GenBank/DDBJ whole genome shotgun (WGS) entry which is preliminary data.</text>
</comment>
<feature type="region of interest" description="Disordered" evidence="2">
    <location>
        <begin position="1365"/>
        <end position="1424"/>
    </location>
</feature>
<feature type="compositionally biased region" description="Acidic residues" evidence="2">
    <location>
        <begin position="1607"/>
        <end position="1620"/>
    </location>
</feature>
<evidence type="ECO:0000256" key="2">
    <source>
        <dbReference type="SAM" id="MobiDB-lite"/>
    </source>
</evidence>
<dbReference type="Pfam" id="PF15787">
    <property type="entry name" value="DUF4704"/>
    <property type="match status" value="1"/>
</dbReference>
<reference evidence="4" key="1">
    <citation type="submission" date="2023-02" db="EMBL/GenBank/DDBJ databases">
        <title>Identification and recombinant expression of a fungal hydrolase from Papiliotrema laurentii that hydrolyzes apple cutin and clears colloidal polyester polyurethane.</title>
        <authorList>
            <consortium name="DOE Joint Genome Institute"/>
            <person name="Roman V.A."/>
            <person name="Bojanowski C."/>
            <person name="Crable B.R."/>
            <person name="Wagner D.N."/>
            <person name="Hung C.S."/>
            <person name="Nadeau L.J."/>
            <person name="Schratz L."/>
            <person name="Haridas S."/>
            <person name="Pangilinan J."/>
            <person name="Lipzen A."/>
            <person name="Na H."/>
            <person name="Yan M."/>
            <person name="Ng V."/>
            <person name="Grigoriev I.V."/>
            <person name="Spatafora J.W."/>
            <person name="Barlow D."/>
            <person name="Biffinger J."/>
            <person name="Kelley-Loughnane N."/>
            <person name="Varaljay V.A."/>
            <person name="Crookes-Goodson W.J."/>
        </authorList>
    </citation>
    <scope>NUCLEOTIDE SEQUENCE</scope>
    <source>
        <strain evidence="4">5307AH</strain>
    </source>
</reference>
<feature type="domain" description="BEACH-type PH" evidence="3">
    <location>
        <begin position="1633"/>
        <end position="1708"/>
    </location>
</feature>
<dbReference type="InterPro" id="IPR051944">
    <property type="entry name" value="BEACH_domain_protein"/>
</dbReference>